<evidence type="ECO:0000313" key="1">
    <source>
        <dbReference type="EMBL" id="AMD86852.1"/>
    </source>
</evidence>
<accession>A0A0X8JE17</accession>
<dbReference type="AlphaFoldDB" id="A0A0X8JE17"/>
<dbReference type="InterPro" id="IPR029058">
    <property type="entry name" value="AB_hydrolase_fold"/>
</dbReference>
<evidence type="ECO:0000313" key="2">
    <source>
        <dbReference type="Proteomes" id="UP000065220"/>
    </source>
</evidence>
<gene>
    <name evidence="1" type="ORF">AXF14_03620</name>
</gene>
<keyword evidence="2" id="KW-1185">Reference proteome</keyword>
<dbReference type="KEGG" id="ard:AXF14_03620"/>
<proteinExistence type="predicted"/>
<dbReference type="Gene3D" id="3.40.50.1820">
    <property type="entry name" value="alpha/beta hydrolase"/>
    <property type="match status" value="2"/>
</dbReference>
<name>A0A0X8JE17_ACTRD</name>
<dbReference type="STRING" id="111015.AXF14_03620"/>
<dbReference type="SUPFAM" id="SSF53474">
    <property type="entry name" value="alpha/beta-Hydrolases"/>
    <property type="match status" value="1"/>
</dbReference>
<dbReference type="EMBL" id="CP014228">
    <property type="protein sequence ID" value="AMD86852.1"/>
    <property type="molecule type" value="Genomic_DNA"/>
</dbReference>
<dbReference type="Proteomes" id="UP000065220">
    <property type="component" value="Chromosome"/>
</dbReference>
<evidence type="ECO:0008006" key="3">
    <source>
        <dbReference type="Google" id="ProtNLM"/>
    </source>
</evidence>
<protein>
    <recommendedName>
        <fullName evidence="3">Alpha/beta hydrolase</fullName>
    </recommendedName>
</protein>
<reference evidence="2" key="1">
    <citation type="submission" date="2016-02" db="EMBL/GenBank/DDBJ databases">
        <authorList>
            <person name="Holder M.E."/>
            <person name="Ajami N.J."/>
            <person name="Petrosino J.F."/>
        </authorList>
    </citation>
    <scope>NUCLEOTIDE SEQUENCE [LARGE SCALE GENOMIC DNA]</scope>
    <source>
        <strain evidence="2">CCUG 36733</strain>
    </source>
</reference>
<sequence length="226" mass="24205">MDGVHVEVTTTGEGEPLVVIPGGPARHPAYLEELGGLTDDGYGLITLYPHGVGPSPAPEDASDHAASRLVDDVGLRSTPEESEGQLARMAHEPWYADTRRAADEIEVDGVTPERRRAILPLFYGVWDDAAREHAARNAEQVNVEARLHYFNDAPDPAVLRLQLASVTCPVRILVGELDPGPGPGVAGRLARLFPDATVATIPGAGQFPWVTVPEAFRTALLEALRS</sequence>
<organism evidence="1 2">
    <name type="scientific">Actinomyces radicidentis</name>
    <dbReference type="NCBI Taxonomy" id="111015"/>
    <lineage>
        <taxon>Bacteria</taxon>
        <taxon>Bacillati</taxon>
        <taxon>Actinomycetota</taxon>
        <taxon>Actinomycetes</taxon>
        <taxon>Actinomycetales</taxon>
        <taxon>Actinomycetaceae</taxon>
        <taxon>Actinomyces</taxon>
    </lineage>
</organism>